<evidence type="ECO:0000259" key="1">
    <source>
        <dbReference type="PROSITE" id="PS51085"/>
    </source>
</evidence>
<dbReference type="InterPro" id="IPR039261">
    <property type="entry name" value="FNR_nucleotide-bd"/>
</dbReference>
<dbReference type="PANTHER" id="PTHR47354">
    <property type="entry name" value="NADH OXIDOREDUCTASE HCR"/>
    <property type="match status" value="1"/>
</dbReference>
<sequence length="368" mass="41552">MTTLSKSNTWLNQLSSTVFDRSATDFWLQQINPLWSSSEARGQIIARHQIAQDMYQLKIKCNRRMDFGEAGQHHPVFVEINGIRYERSYSLTQLDRQHIALNVKHVHGGLVSGWLCEKANIGDYLSFGKPYGEVSLDHFQSKRLVLLVAGSGITPAFSVLHALEKQNRLEDYQIHLKYWASTQREHAFILPFKQWQERYASFNVDFYSTQAQSNTDNNDTTSQRLNATHVQSIQDVHDCAVFACGPSGFVETAQSLCTDARQFQGESFYFSTPSITDSDSSEIELINIHLSRSNKQLQIPKGQSILTALEARNIRPQHGCRMGICNKCACPKVSGSTQHIANKQTNHEANQLLRICVNSAQSDITLAL</sequence>
<accession>A0A9X2B7L9</accession>
<dbReference type="AlphaFoldDB" id="A0A9X2B7L9"/>
<dbReference type="Pfam" id="PF00175">
    <property type="entry name" value="NAD_binding_1"/>
    <property type="match status" value="1"/>
</dbReference>
<dbReference type="InterPro" id="IPR050415">
    <property type="entry name" value="MRET"/>
</dbReference>
<dbReference type="EMBL" id="JAKUML010000017">
    <property type="protein sequence ID" value="MCJ8147232.1"/>
    <property type="molecule type" value="Genomic_DNA"/>
</dbReference>
<dbReference type="GO" id="GO:0016491">
    <property type="term" value="F:oxidoreductase activity"/>
    <property type="evidence" value="ECO:0007669"/>
    <property type="project" value="InterPro"/>
</dbReference>
<comment type="caution">
    <text evidence="3">The sequence shown here is derived from an EMBL/GenBank/DDBJ whole genome shotgun (WGS) entry which is preliminary data.</text>
</comment>
<proteinExistence type="predicted"/>
<dbReference type="RefSeq" id="WP_241572938.1">
    <property type="nucleotide sequence ID" value="NZ_JAKUML010000017.1"/>
</dbReference>
<name>A0A9X2B7L9_9GAMM</name>
<dbReference type="InterPro" id="IPR036010">
    <property type="entry name" value="2Fe-2S_ferredoxin-like_sf"/>
</dbReference>
<evidence type="ECO:0000313" key="4">
    <source>
        <dbReference type="Proteomes" id="UP001139701"/>
    </source>
</evidence>
<dbReference type="InterPro" id="IPR008333">
    <property type="entry name" value="Cbr1-like_FAD-bd_dom"/>
</dbReference>
<dbReference type="PROSITE" id="PS51384">
    <property type="entry name" value="FAD_FR"/>
    <property type="match status" value="1"/>
</dbReference>
<dbReference type="Gene3D" id="2.40.30.10">
    <property type="entry name" value="Translation factors"/>
    <property type="match status" value="1"/>
</dbReference>
<dbReference type="PRINTS" id="PR00406">
    <property type="entry name" value="CYTB5RDTASE"/>
</dbReference>
<dbReference type="Proteomes" id="UP001139701">
    <property type="component" value="Unassembled WGS sequence"/>
</dbReference>
<gene>
    <name evidence="3" type="ORF">MKI79_10070</name>
</gene>
<dbReference type="PANTHER" id="PTHR47354:SF3">
    <property type="entry name" value="OXIDOREDUCTASE-RELATED"/>
    <property type="match status" value="1"/>
</dbReference>
<dbReference type="CDD" id="cd00207">
    <property type="entry name" value="fer2"/>
    <property type="match status" value="1"/>
</dbReference>
<dbReference type="InterPro" id="IPR017938">
    <property type="entry name" value="Riboflavin_synthase-like_b-brl"/>
</dbReference>
<dbReference type="InterPro" id="IPR001041">
    <property type="entry name" value="2Fe-2S_ferredoxin-type"/>
</dbReference>
<dbReference type="InterPro" id="IPR012675">
    <property type="entry name" value="Beta-grasp_dom_sf"/>
</dbReference>
<dbReference type="Pfam" id="PF00970">
    <property type="entry name" value="FAD_binding_6"/>
    <property type="match status" value="1"/>
</dbReference>
<reference evidence="3" key="1">
    <citation type="submission" date="2022-02" db="EMBL/GenBank/DDBJ databases">
        <title>Acinetobacter A3.8 sp. nov., isolated from Sediment (Zhairuo Island).</title>
        <authorList>
            <person name="Zheng K."/>
        </authorList>
    </citation>
    <scope>NUCLEOTIDE SEQUENCE</scope>
    <source>
        <strain evidence="3">A3.8</strain>
    </source>
</reference>
<protein>
    <submittedName>
        <fullName evidence="3">Iron-sulfur cluster-binding domain-containing protein</fullName>
    </submittedName>
</protein>
<evidence type="ECO:0000259" key="2">
    <source>
        <dbReference type="PROSITE" id="PS51384"/>
    </source>
</evidence>
<dbReference type="PROSITE" id="PS51085">
    <property type="entry name" value="2FE2S_FER_2"/>
    <property type="match status" value="1"/>
</dbReference>
<dbReference type="SUPFAM" id="SSF54292">
    <property type="entry name" value="2Fe-2S ferredoxin-like"/>
    <property type="match status" value="1"/>
</dbReference>
<organism evidence="3 4">
    <name type="scientific">Acinetobacter sedimenti</name>
    <dbReference type="NCBI Taxonomy" id="2919922"/>
    <lineage>
        <taxon>Bacteria</taxon>
        <taxon>Pseudomonadati</taxon>
        <taxon>Pseudomonadota</taxon>
        <taxon>Gammaproteobacteria</taxon>
        <taxon>Moraxellales</taxon>
        <taxon>Moraxellaceae</taxon>
        <taxon>Acinetobacter</taxon>
    </lineage>
</organism>
<dbReference type="Gene3D" id="3.40.50.80">
    <property type="entry name" value="Nucleotide-binding domain of ferredoxin-NADP reductase (FNR) module"/>
    <property type="match status" value="1"/>
</dbReference>
<dbReference type="Gene3D" id="3.10.20.30">
    <property type="match status" value="1"/>
</dbReference>
<dbReference type="InterPro" id="IPR017927">
    <property type="entry name" value="FAD-bd_FR_type"/>
</dbReference>
<dbReference type="InterPro" id="IPR001433">
    <property type="entry name" value="OxRdtase_FAD/NAD-bd"/>
</dbReference>
<dbReference type="Pfam" id="PF00111">
    <property type="entry name" value="Fer2"/>
    <property type="match status" value="1"/>
</dbReference>
<feature type="domain" description="2Fe-2S ferredoxin-type" evidence="1">
    <location>
        <begin position="284"/>
        <end position="368"/>
    </location>
</feature>
<dbReference type="GO" id="GO:0051536">
    <property type="term" value="F:iron-sulfur cluster binding"/>
    <property type="evidence" value="ECO:0007669"/>
    <property type="project" value="InterPro"/>
</dbReference>
<keyword evidence="4" id="KW-1185">Reference proteome</keyword>
<evidence type="ECO:0000313" key="3">
    <source>
        <dbReference type="EMBL" id="MCJ8147232.1"/>
    </source>
</evidence>
<feature type="domain" description="FAD-binding FR-type" evidence="2">
    <location>
        <begin position="37"/>
        <end position="137"/>
    </location>
</feature>
<dbReference type="SUPFAM" id="SSF52343">
    <property type="entry name" value="Ferredoxin reductase-like, C-terminal NADP-linked domain"/>
    <property type="match status" value="1"/>
</dbReference>
<dbReference type="SUPFAM" id="SSF63380">
    <property type="entry name" value="Riboflavin synthase domain-like"/>
    <property type="match status" value="1"/>
</dbReference>